<keyword evidence="1" id="KW-0732">Signal</keyword>
<protein>
    <submittedName>
        <fullName evidence="2">Uncharacterized protein</fullName>
    </submittedName>
</protein>
<feature type="signal peptide" evidence="1">
    <location>
        <begin position="1"/>
        <end position="22"/>
    </location>
</feature>
<keyword evidence="3" id="KW-1185">Reference proteome</keyword>
<dbReference type="AlphaFoldDB" id="A0A5B7K4V9"/>
<comment type="caution">
    <text evidence="2">The sequence shown here is derived from an EMBL/GenBank/DDBJ whole genome shotgun (WGS) entry which is preliminary data.</text>
</comment>
<sequence>MTLLNTPPRHAFSASFLPCTLAILVPAPVSVYRCCVSTEYYKPLLGEVIT</sequence>
<feature type="chain" id="PRO_5022891372" evidence="1">
    <location>
        <begin position="23"/>
        <end position="50"/>
    </location>
</feature>
<name>A0A5B7K4V9_PORTR</name>
<gene>
    <name evidence="2" type="ORF">E2C01_095760</name>
</gene>
<evidence type="ECO:0000256" key="1">
    <source>
        <dbReference type="SAM" id="SignalP"/>
    </source>
</evidence>
<evidence type="ECO:0000313" key="2">
    <source>
        <dbReference type="EMBL" id="MPD00298.1"/>
    </source>
</evidence>
<proteinExistence type="predicted"/>
<reference evidence="2 3" key="1">
    <citation type="submission" date="2019-05" db="EMBL/GenBank/DDBJ databases">
        <title>Another draft genome of Portunus trituberculatus and its Hox gene families provides insights of decapod evolution.</title>
        <authorList>
            <person name="Jeong J.-H."/>
            <person name="Song I."/>
            <person name="Kim S."/>
            <person name="Choi T."/>
            <person name="Kim D."/>
            <person name="Ryu S."/>
            <person name="Kim W."/>
        </authorList>
    </citation>
    <scope>NUCLEOTIDE SEQUENCE [LARGE SCALE GENOMIC DNA]</scope>
    <source>
        <tissue evidence="2">Muscle</tissue>
    </source>
</reference>
<evidence type="ECO:0000313" key="3">
    <source>
        <dbReference type="Proteomes" id="UP000324222"/>
    </source>
</evidence>
<dbReference type="Proteomes" id="UP000324222">
    <property type="component" value="Unassembled WGS sequence"/>
</dbReference>
<organism evidence="2 3">
    <name type="scientific">Portunus trituberculatus</name>
    <name type="common">Swimming crab</name>
    <name type="synonym">Neptunus trituberculatus</name>
    <dbReference type="NCBI Taxonomy" id="210409"/>
    <lineage>
        <taxon>Eukaryota</taxon>
        <taxon>Metazoa</taxon>
        <taxon>Ecdysozoa</taxon>
        <taxon>Arthropoda</taxon>
        <taxon>Crustacea</taxon>
        <taxon>Multicrustacea</taxon>
        <taxon>Malacostraca</taxon>
        <taxon>Eumalacostraca</taxon>
        <taxon>Eucarida</taxon>
        <taxon>Decapoda</taxon>
        <taxon>Pleocyemata</taxon>
        <taxon>Brachyura</taxon>
        <taxon>Eubrachyura</taxon>
        <taxon>Portunoidea</taxon>
        <taxon>Portunidae</taxon>
        <taxon>Portuninae</taxon>
        <taxon>Portunus</taxon>
    </lineage>
</organism>
<accession>A0A5B7K4V9</accession>
<dbReference type="EMBL" id="VSRR010122281">
    <property type="protein sequence ID" value="MPD00298.1"/>
    <property type="molecule type" value="Genomic_DNA"/>
</dbReference>